<name>A0A5B9QX73_9BACT</name>
<dbReference type="InterPro" id="IPR000873">
    <property type="entry name" value="AMP-dep_synth/lig_dom"/>
</dbReference>
<dbReference type="SUPFAM" id="SSF69593">
    <property type="entry name" value="Glycerol-3-phosphate (1)-acyltransferase"/>
    <property type="match status" value="1"/>
</dbReference>
<dbReference type="AlphaFoldDB" id="A0A5B9QX73"/>
<dbReference type="InterPro" id="IPR020845">
    <property type="entry name" value="AMP-binding_CS"/>
</dbReference>
<dbReference type="Pfam" id="PF01553">
    <property type="entry name" value="Acyltransferase"/>
    <property type="match status" value="1"/>
</dbReference>
<keyword evidence="2" id="KW-0436">Ligase</keyword>
<dbReference type="PANTHER" id="PTHR43201:SF5">
    <property type="entry name" value="MEDIUM-CHAIN ACYL-COA LIGASE ACSF2, MITOCHONDRIAL"/>
    <property type="match status" value="1"/>
</dbReference>
<dbReference type="InterPro" id="IPR042099">
    <property type="entry name" value="ANL_N_sf"/>
</dbReference>
<feature type="transmembrane region" description="Helical" evidence="3">
    <location>
        <begin position="12"/>
        <end position="31"/>
    </location>
</feature>
<dbReference type="SUPFAM" id="SSF56801">
    <property type="entry name" value="Acetyl-CoA synthetase-like"/>
    <property type="match status" value="1"/>
</dbReference>
<organism evidence="5 6">
    <name type="scientific">Roseimaritima ulvae</name>
    <dbReference type="NCBI Taxonomy" id="980254"/>
    <lineage>
        <taxon>Bacteria</taxon>
        <taxon>Pseudomonadati</taxon>
        <taxon>Planctomycetota</taxon>
        <taxon>Planctomycetia</taxon>
        <taxon>Pirellulales</taxon>
        <taxon>Pirellulaceae</taxon>
        <taxon>Roseimaritima</taxon>
    </lineage>
</organism>
<protein>
    <submittedName>
        <fullName evidence="5">Bifunctional protein Aas</fullName>
    </submittedName>
</protein>
<dbReference type="CDD" id="cd07989">
    <property type="entry name" value="LPLAT_AGPAT-like"/>
    <property type="match status" value="1"/>
</dbReference>
<dbReference type="Gene3D" id="3.40.50.12780">
    <property type="entry name" value="N-terminal domain of ligase-like"/>
    <property type="match status" value="1"/>
</dbReference>
<gene>
    <name evidence="5" type="primary">aas</name>
    <name evidence="5" type="ORF">UC8_05100</name>
</gene>
<reference evidence="5 6" key="1">
    <citation type="submission" date="2019-08" db="EMBL/GenBank/DDBJ databases">
        <title>Deep-cultivation of Planctomycetes and their phenomic and genomic characterization uncovers novel biology.</title>
        <authorList>
            <person name="Wiegand S."/>
            <person name="Jogler M."/>
            <person name="Boedeker C."/>
            <person name="Pinto D."/>
            <person name="Vollmers J."/>
            <person name="Rivas-Marin E."/>
            <person name="Kohn T."/>
            <person name="Peeters S.H."/>
            <person name="Heuer A."/>
            <person name="Rast P."/>
            <person name="Oberbeckmann S."/>
            <person name="Bunk B."/>
            <person name="Jeske O."/>
            <person name="Meyerdierks A."/>
            <person name="Storesund J.E."/>
            <person name="Kallscheuer N."/>
            <person name="Luecker S."/>
            <person name="Lage O.M."/>
            <person name="Pohl T."/>
            <person name="Merkel B.J."/>
            <person name="Hornburger P."/>
            <person name="Mueller R.-W."/>
            <person name="Bruemmer F."/>
            <person name="Labrenz M."/>
            <person name="Spormann A.M."/>
            <person name="Op den Camp H."/>
            <person name="Overmann J."/>
            <person name="Amann R."/>
            <person name="Jetten M.S.M."/>
            <person name="Mascher T."/>
            <person name="Medema M.H."/>
            <person name="Devos D.P."/>
            <person name="Kaster A.-K."/>
            <person name="Ovreas L."/>
            <person name="Rohde M."/>
            <person name="Galperin M.Y."/>
            <person name="Jogler C."/>
        </authorList>
    </citation>
    <scope>NUCLEOTIDE SEQUENCE [LARGE SCALE GENOMIC DNA]</scope>
    <source>
        <strain evidence="5 6">UC8</strain>
    </source>
</reference>
<dbReference type="GO" id="GO:0031956">
    <property type="term" value="F:medium-chain fatty acid-CoA ligase activity"/>
    <property type="evidence" value="ECO:0007669"/>
    <property type="project" value="TreeGrafter"/>
</dbReference>
<dbReference type="PANTHER" id="PTHR43201">
    <property type="entry name" value="ACYL-COA SYNTHETASE"/>
    <property type="match status" value="1"/>
</dbReference>
<accession>A0A5B9QX73</accession>
<evidence type="ECO:0000259" key="4">
    <source>
        <dbReference type="SMART" id="SM00563"/>
    </source>
</evidence>
<dbReference type="Proteomes" id="UP000325286">
    <property type="component" value="Chromosome"/>
</dbReference>
<sequence length="769" mass="83936">MLLFAIGNVGWTILGALAVACVGLVVLAVVSPRRFVRFIVRPILEMLYRKQVVGGENLPRDGGAVLICNHVSWLDGILLLWLLPRNARFIVDGGNFDGRVARYLASAFDTILMTANPKSIARALKTGREGLLQGDQIAIFPEGTITRSGQLQAFRPGVTKLLKGNDVPIVPMWLEGMWGSVFSFSKGKFFWKLPSLPRRSLALHIGKPLPHDTPLEKMRSEVQRLGAEAMIAARQQMPVLPQRIIRTWKRRGGRLKAADSSGAEVGGRQMLMRTIILRRLITREVLDSRDSEPTVGILLPPSVAAVATNVALAFDRRTSANLNYTVSSEVLNQCIDAAGIKHVLTSAKFMEKMDFDLNTNLVLLEELKDKVSLLDKLVGVAVAYLLPSPIVDRMLGLQKISCDDLLTVIFTSGSTGTPKGVMLTHANISHNVEAIDKAVRLSTEDVVLGVLPFFHSFGYAVTLWAVQTLGPAGIYHFNPLDARQVGKLAEKYGATVLLGTPTFLRGYLRRIEPKQFAKMDVVVAGAEKMPADLFEAFEKKFGVRPVEGYGTTELSPLVSVNIPPTRSYAKYQPDRSEGSVGRPLPGISAKVISPDDGVELAAGQDGMLLVTGPNVMKGYMGREDLTAEAVQDGWYVTGDIANVDKDGFLHITGRLSRFSKIGGEMVPHIRIEEELDRLLGEGQDPDEDQLRVCVTAVPDEKKGERLIVLHLPTDKDPDTLRQGLRDAGLPNLFVPSRDSFIEVAEIPLLGTGKLDLKGARDAAAEAVGE</sequence>
<dbReference type="InterPro" id="IPR002123">
    <property type="entry name" value="Plipid/glycerol_acylTrfase"/>
</dbReference>
<dbReference type="RefSeq" id="WP_238388780.1">
    <property type="nucleotide sequence ID" value="NZ_CP042914.1"/>
</dbReference>
<proteinExistence type="inferred from homology"/>
<evidence type="ECO:0000256" key="1">
    <source>
        <dbReference type="ARBA" id="ARBA00006432"/>
    </source>
</evidence>
<dbReference type="GO" id="GO:0016746">
    <property type="term" value="F:acyltransferase activity"/>
    <property type="evidence" value="ECO:0007669"/>
    <property type="project" value="InterPro"/>
</dbReference>
<feature type="domain" description="Phospholipid/glycerol acyltransferase" evidence="4">
    <location>
        <begin position="64"/>
        <end position="177"/>
    </location>
</feature>
<dbReference type="KEGG" id="rul:UC8_05100"/>
<dbReference type="SMART" id="SM00563">
    <property type="entry name" value="PlsC"/>
    <property type="match status" value="1"/>
</dbReference>
<dbReference type="Gene3D" id="3.30.300.30">
    <property type="match status" value="1"/>
</dbReference>
<evidence type="ECO:0000313" key="6">
    <source>
        <dbReference type="Proteomes" id="UP000325286"/>
    </source>
</evidence>
<dbReference type="Pfam" id="PF00501">
    <property type="entry name" value="AMP-binding"/>
    <property type="match status" value="1"/>
</dbReference>
<dbReference type="EMBL" id="CP042914">
    <property type="protein sequence ID" value="QEG38553.1"/>
    <property type="molecule type" value="Genomic_DNA"/>
</dbReference>
<dbReference type="GO" id="GO:0006631">
    <property type="term" value="P:fatty acid metabolic process"/>
    <property type="evidence" value="ECO:0007669"/>
    <property type="project" value="TreeGrafter"/>
</dbReference>
<keyword evidence="3" id="KW-1133">Transmembrane helix</keyword>
<dbReference type="PROSITE" id="PS00455">
    <property type="entry name" value="AMP_BINDING"/>
    <property type="match status" value="1"/>
</dbReference>
<keyword evidence="6" id="KW-1185">Reference proteome</keyword>
<evidence type="ECO:0000256" key="3">
    <source>
        <dbReference type="SAM" id="Phobius"/>
    </source>
</evidence>
<keyword evidence="3" id="KW-0472">Membrane</keyword>
<keyword evidence="3" id="KW-0812">Transmembrane</keyword>
<evidence type="ECO:0000313" key="5">
    <source>
        <dbReference type="EMBL" id="QEG38553.1"/>
    </source>
</evidence>
<comment type="similarity">
    <text evidence="1">Belongs to the ATP-dependent AMP-binding enzyme family.</text>
</comment>
<dbReference type="InterPro" id="IPR045851">
    <property type="entry name" value="AMP-bd_C_sf"/>
</dbReference>
<evidence type="ECO:0000256" key="2">
    <source>
        <dbReference type="ARBA" id="ARBA00022598"/>
    </source>
</evidence>